<feature type="region of interest" description="Disordered" evidence="1">
    <location>
        <begin position="49"/>
        <end position="84"/>
    </location>
</feature>
<evidence type="ECO:0000256" key="2">
    <source>
        <dbReference type="SAM" id="Phobius"/>
    </source>
</evidence>
<evidence type="ECO:0000313" key="4">
    <source>
        <dbReference type="Proteomes" id="UP000177039"/>
    </source>
</evidence>
<reference evidence="3 4" key="1">
    <citation type="journal article" date="2016" name="Nat. Commun.">
        <title>Thousands of microbial genomes shed light on interconnected biogeochemical processes in an aquifer system.</title>
        <authorList>
            <person name="Anantharaman K."/>
            <person name="Brown C.T."/>
            <person name="Hug L.A."/>
            <person name="Sharon I."/>
            <person name="Castelle C.J."/>
            <person name="Probst A.J."/>
            <person name="Thomas B.C."/>
            <person name="Singh A."/>
            <person name="Wilkins M.J."/>
            <person name="Karaoz U."/>
            <person name="Brodie E.L."/>
            <person name="Williams K.H."/>
            <person name="Hubbard S.S."/>
            <person name="Banfield J.F."/>
        </authorList>
    </citation>
    <scope>NUCLEOTIDE SEQUENCE [LARGE SCALE GENOMIC DNA]</scope>
</reference>
<evidence type="ECO:0000313" key="3">
    <source>
        <dbReference type="EMBL" id="OGD99508.1"/>
    </source>
</evidence>
<protein>
    <submittedName>
        <fullName evidence="3">Uncharacterized protein</fullName>
    </submittedName>
</protein>
<sequence>MQLRKLIYLLSILVTVISFVAILKVTYATSVTIKDNAAGSQNQVNVESSDQTNINQSNQSNVNNNVDVNCNSGQNSASGNTGGNGSISTGDCSANVGISNNLNNNQANINCPNCQTPTPTPKPSLPTPTPISPPGQGGGPSAGGDEGAASGPSGEGQATQQVLAAAGVAQNALLSSIGFGLIIFGLWQAQNALAKRAQRV</sequence>
<gene>
    <name evidence="3" type="ORF">A3B54_03385</name>
</gene>
<keyword evidence="2" id="KW-0472">Membrane</keyword>
<feature type="compositionally biased region" description="Gly residues" evidence="1">
    <location>
        <begin position="135"/>
        <end position="146"/>
    </location>
</feature>
<comment type="caution">
    <text evidence="3">The sequence shown here is derived from an EMBL/GenBank/DDBJ whole genome shotgun (WGS) entry which is preliminary data.</text>
</comment>
<keyword evidence="2" id="KW-0812">Transmembrane</keyword>
<evidence type="ECO:0000256" key="1">
    <source>
        <dbReference type="SAM" id="MobiDB-lite"/>
    </source>
</evidence>
<accession>A0A1F5H619</accession>
<feature type="transmembrane region" description="Helical" evidence="2">
    <location>
        <begin position="7"/>
        <end position="27"/>
    </location>
</feature>
<dbReference type="AlphaFoldDB" id="A0A1F5H619"/>
<feature type="compositionally biased region" description="Pro residues" evidence="1">
    <location>
        <begin position="118"/>
        <end position="133"/>
    </location>
</feature>
<keyword evidence="2" id="KW-1133">Transmembrane helix</keyword>
<proteinExistence type="predicted"/>
<dbReference type="Proteomes" id="UP000177039">
    <property type="component" value="Unassembled WGS sequence"/>
</dbReference>
<dbReference type="EMBL" id="MFBT01000015">
    <property type="protein sequence ID" value="OGD99508.1"/>
    <property type="molecule type" value="Genomic_DNA"/>
</dbReference>
<feature type="compositionally biased region" description="Low complexity" evidence="1">
    <location>
        <begin position="53"/>
        <end position="79"/>
    </location>
</feature>
<organism evidence="3 4">
    <name type="scientific">Candidatus Curtissbacteria bacterium RIFCSPLOWO2_01_FULL_42_50</name>
    <dbReference type="NCBI Taxonomy" id="1797730"/>
    <lineage>
        <taxon>Bacteria</taxon>
        <taxon>Candidatus Curtissiibacteriota</taxon>
    </lineage>
</organism>
<feature type="region of interest" description="Disordered" evidence="1">
    <location>
        <begin position="113"/>
        <end position="156"/>
    </location>
</feature>
<name>A0A1F5H619_9BACT</name>